<dbReference type="InterPro" id="IPR032331">
    <property type="entry name" value="DUF4856"/>
</dbReference>
<protein>
    <submittedName>
        <fullName evidence="2">DUF4856 domain-containing protein</fullName>
    </submittedName>
</protein>
<evidence type="ECO:0000313" key="3">
    <source>
        <dbReference type="Proteomes" id="UP001060336"/>
    </source>
</evidence>
<feature type="chain" id="PRO_5039946149" evidence="1">
    <location>
        <begin position="24"/>
        <end position="475"/>
    </location>
</feature>
<dbReference type="EMBL" id="CP102480">
    <property type="protein sequence ID" value="UUX51090.1"/>
    <property type="molecule type" value="Genomic_DNA"/>
</dbReference>
<feature type="signal peptide" evidence="1">
    <location>
        <begin position="1"/>
        <end position="23"/>
    </location>
</feature>
<name>A0A9J7AWB5_9PROT</name>
<dbReference type="RefSeq" id="WP_257770381.1">
    <property type="nucleotide sequence ID" value="NZ_CP102480.1"/>
</dbReference>
<evidence type="ECO:0000256" key="1">
    <source>
        <dbReference type="SAM" id="SignalP"/>
    </source>
</evidence>
<dbReference type="Proteomes" id="UP001060336">
    <property type="component" value="Chromosome"/>
</dbReference>
<sequence length="475" mass="51191">MRKLPMLATTILAAFSISAPAVADDRVYADFPVTVKGYTGSKTSSVSYSGQIARQALHDSLKKLAGSGDGSSPEDLKARMLAYFSASDAGRGILAPTSKGDFVIAQSTIDEISKKKNLAGKTTKATITGMPNNMTGPELVEFWIGKASEAKGGVDLANGYDYAQLISKFIMGATFYNQAVDGYLDEYLGADKKPNDKPYSDGAAYTGKEHAWDEAFGYFGTPAHTMRLTAKQVYDINKRKGAEALAAADFNKDGKVDLKTEMTFGPAYYAAGFDASVYDKGNATSYLHTITGAFLDGRQLLTDANGEKLTDAQRASLRKHAAVISENWERVLAEAVFKYAGSVYKDMVKLQTIMEANGDTTKVYGNYVKHWGELKGFSLALQTGKDNLGETATRLNRLIGYGPLLTNSSQVVDIDSKGNYVRDQGAAWGEYMLHMGKVQKLMIDEFDVTARNNDVTGDLADLAKALGGSASAEND</sequence>
<keyword evidence="3" id="KW-1185">Reference proteome</keyword>
<keyword evidence="1" id="KW-0732">Signal</keyword>
<dbReference type="Pfam" id="PF16148">
    <property type="entry name" value="DUF4856"/>
    <property type="match status" value="1"/>
</dbReference>
<gene>
    <name evidence="2" type="ORF">NUH88_05225</name>
</gene>
<dbReference type="KEGG" id="naci:NUH88_05225"/>
<organism evidence="2 3">
    <name type="scientific">Nisaea acidiphila</name>
    <dbReference type="NCBI Taxonomy" id="1862145"/>
    <lineage>
        <taxon>Bacteria</taxon>
        <taxon>Pseudomonadati</taxon>
        <taxon>Pseudomonadota</taxon>
        <taxon>Alphaproteobacteria</taxon>
        <taxon>Rhodospirillales</taxon>
        <taxon>Thalassobaculaceae</taxon>
        <taxon>Nisaea</taxon>
    </lineage>
</organism>
<dbReference type="AlphaFoldDB" id="A0A9J7AWB5"/>
<accession>A0A9J7AWB5</accession>
<reference evidence="2" key="1">
    <citation type="submission" date="2022-08" db="EMBL/GenBank/DDBJ databases">
        <title>Nisaea acidiphila sp. nov., isolated from a marine algal debris and emended description of the genus Nisaea Urios et al. 2008.</title>
        <authorList>
            <person name="Kwon K."/>
        </authorList>
    </citation>
    <scope>NUCLEOTIDE SEQUENCE</scope>
    <source>
        <strain evidence="2">MEBiC11861</strain>
    </source>
</reference>
<evidence type="ECO:0000313" key="2">
    <source>
        <dbReference type="EMBL" id="UUX51090.1"/>
    </source>
</evidence>
<proteinExistence type="predicted"/>